<dbReference type="InterPro" id="IPR011598">
    <property type="entry name" value="bHLH_dom"/>
</dbReference>
<evidence type="ECO:0000256" key="2">
    <source>
        <dbReference type="ARBA" id="ARBA00023015"/>
    </source>
</evidence>
<comment type="caution">
    <text evidence="8">The sequence shown here is derived from an EMBL/GenBank/DDBJ whole genome shotgun (WGS) entry which is preliminary data.</text>
</comment>
<accession>A0A6A6L2J8</accession>
<dbReference type="CDD" id="cd11393">
    <property type="entry name" value="bHLH_AtbHLH_like"/>
    <property type="match status" value="1"/>
</dbReference>
<keyword evidence="3" id="KW-0238">DNA-binding</keyword>
<dbReference type="SUPFAM" id="SSF47459">
    <property type="entry name" value="HLH, helix-loop-helix DNA-binding domain"/>
    <property type="match status" value="1"/>
</dbReference>
<dbReference type="Gene3D" id="4.10.280.10">
    <property type="entry name" value="Helix-loop-helix DNA-binding domain"/>
    <property type="match status" value="1"/>
</dbReference>
<dbReference type="PROSITE" id="PS50888">
    <property type="entry name" value="BHLH"/>
    <property type="match status" value="1"/>
</dbReference>
<proteinExistence type="predicted"/>
<keyword evidence="2" id="KW-0805">Transcription regulation</keyword>
<keyword evidence="4" id="KW-0804">Transcription</keyword>
<evidence type="ECO:0000259" key="7">
    <source>
        <dbReference type="PROSITE" id="PS50888"/>
    </source>
</evidence>
<dbReference type="Proteomes" id="UP000467840">
    <property type="component" value="Chromosome 7"/>
</dbReference>
<dbReference type="EMBL" id="JAAGAX010000013">
    <property type="protein sequence ID" value="KAF2294605.1"/>
    <property type="molecule type" value="Genomic_DNA"/>
</dbReference>
<dbReference type="PANTHER" id="PTHR16223">
    <property type="entry name" value="TRANSCRIPTION FACTOR BHLH83-RELATED"/>
    <property type="match status" value="1"/>
</dbReference>
<dbReference type="GO" id="GO:0000978">
    <property type="term" value="F:RNA polymerase II cis-regulatory region sequence-specific DNA binding"/>
    <property type="evidence" value="ECO:0007669"/>
    <property type="project" value="TreeGrafter"/>
</dbReference>
<name>A0A6A6L2J8_HEVBR</name>
<dbReference type="PANTHER" id="PTHR16223:SF335">
    <property type="entry name" value="TRANSCRIPTION FACTOR BHLH113"/>
    <property type="match status" value="1"/>
</dbReference>
<dbReference type="InterPro" id="IPR036638">
    <property type="entry name" value="HLH_DNA-bd_sf"/>
</dbReference>
<keyword evidence="9" id="KW-1185">Reference proteome</keyword>
<evidence type="ECO:0000256" key="1">
    <source>
        <dbReference type="ARBA" id="ARBA00004123"/>
    </source>
</evidence>
<reference evidence="8 9" key="1">
    <citation type="journal article" date="2020" name="Mol. Plant">
        <title>The Chromosome-Based Rubber Tree Genome Provides New Insights into Spurge Genome Evolution and Rubber Biosynthesis.</title>
        <authorList>
            <person name="Liu J."/>
            <person name="Shi C."/>
            <person name="Shi C.C."/>
            <person name="Li W."/>
            <person name="Zhang Q.J."/>
            <person name="Zhang Y."/>
            <person name="Li K."/>
            <person name="Lu H.F."/>
            <person name="Shi C."/>
            <person name="Zhu S.T."/>
            <person name="Xiao Z.Y."/>
            <person name="Nan H."/>
            <person name="Yue Y."/>
            <person name="Zhu X.G."/>
            <person name="Wu Y."/>
            <person name="Hong X.N."/>
            <person name="Fan G.Y."/>
            <person name="Tong Y."/>
            <person name="Zhang D."/>
            <person name="Mao C.L."/>
            <person name="Liu Y.L."/>
            <person name="Hao S.J."/>
            <person name="Liu W.Q."/>
            <person name="Lv M.Q."/>
            <person name="Zhang H.B."/>
            <person name="Liu Y."/>
            <person name="Hu-Tang G.R."/>
            <person name="Wang J.P."/>
            <person name="Wang J.H."/>
            <person name="Sun Y.H."/>
            <person name="Ni S.B."/>
            <person name="Chen W.B."/>
            <person name="Zhang X.C."/>
            <person name="Jiao Y.N."/>
            <person name="Eichler E.E."/>
            <person name="Li G.H."/>
            <person name="Liu X."/>
            <person name="Gao L.Z."/>
        </authorList>
    </citation>
    <scope>NUCLEOTIDE SEQUENCE [LARGE SCALE GENOMIC DNA]</scope>
    <source>
        <strain evidence="9">cv. GT1</strain>
        <tissue evidence="8">Leaf</tissue>
    </source>
</reference>
<evidence type="ECO:0000256" key="4">
    <source>
        <dbReference type="ARBA" id="ARBA00023163"/>
    </source>
</evidence>
<evidence type="ECO:0000313" key="9">
    <source>
        <dbReference type="Proteomes" id="UP000467840"/>
    </source>
</evidence>
<evidence type="ECO:0000256" key="6">
    <source>
        <dbReference type="SAM" id="MobiDB-lite"/>
    </source>
</evidence>
<feature type="region of interest" description="Disordered" evidence="6">
    <location>
        <begin position="277"/>
        <end position="310"/>
    </location>
</feature>
<gene>
    <name evidence="8" type="ORF">GH714_013367</name>
</gene>
<feature type="compositionally biased region" description="Low complexity" evidence="6">
    <location>
        <begin position="86"/>
        <end position="114"/>
    </location>
</feature>
<evidence type="ECO:0000256" key="5">
    <source>
        <dbReference type="ARBA" id="ARBA00023242"/>
    </source>
</evidence>
<evidence type="ECO:0000313" key="8">
    <source>
        <dbReference type="EMBL" id="KAF2294605.1"/>
    </source>
</evidence>
<dbReference type="GO" id="GO:0005634">
    <property type="term" value="C:nucleus"/>
    <property type="evidence" value="ECO:0007669"/>
    <property type="project" value="UniProtKB-SubCell"/>
</dbReference>
<dbReference type="InterPro" id="IPR045843">
    <property type="entry name" value="IND-like"/>
</dbReference>
<dbReference type="InterPro" id="IPR045239">
    <property type="entry name" value="bHLH95_bHLH"/>
</dbReference>
<feature type="region of interest" description="Disordered" evidence="6">
    <location>
        <begin position="67"/>
        <end position="126"/>
    </location>
</feature>
<evidence type="ECO:0000256" key="3">
    <source>
        <dbReference type="ARBA" id="ARBA00023125"/>
    </source>
</evidence>
<dbReference type="GO" id="GO:0000981">
    <property type="term" value="F:DNA-binding transcription factor activity, RNA polymerase II-specific"/>
    <property type="evidence" value="ECO:0007669"/>
    <property type="project" value="TreeGrafter"/>
</dbReference>
<dbReference type="AlphaFoldDB" id="A0A6A6L2J8"/>
<feature type="compositionally biased region" description="Polar residues" evidence="6">
    <location>
        <begin position="67"/>
        <end position="85"/>
    </location>
</feature>
<comment type="subcellular location">
    <subcellularLocation>
        <location evidence="1">Nucleus</location>
    </subcellularLocation>
</comment>
<keyword evidence="5" id="KW-0539">Nucleus</keyword>
<protein>
    <recommendedName>
        <fullName evidence="7">BHLH domain-containing protein</fullName>
    </recommendedName>
</protein>
<organism evidence="8 9">
    <name type="scientific">Hevea brasiliensis</name>
    <name type="common">Para rubber tree</name>
    <name type="synonym">Siphonia brasiliensis</name>
    <dbReference type="NCBI Taxonomy" id="3981"/>
    <lineage>
        <taxon>Eukaryota</taxon>
        <taxon>Viridiplantae</taxon>
        <taxon>Streptophyta</taxon>
        <taxon>Embryophyta</taxon>
        <taxon>Tracheophyta</taxon>
        <taxon>Spermatophyta</taxon>
        <taxon>Magnoliopsida</taxon>
        <taxon>eudicotyledons</taxon>
        <taxon>Gunneridae</taxon>
        <taxon>Pentapetalae</taxon>
        <taxon>rosids</taxon>
        <taxon>fabids</taxon>
        <taxon>Malpighiales</taxon>
        <taxon>Euphorbiaceae</taxon>
        <taxon>Crotonoideae</taxon>
        <taxon>Micrandreae</taxon>
        <taxon>Hevea</taxon>
    </lineage>
</organism>
<dbReference type="GO" id="GO:0046983">
    <property type="term" value="F:protein dimerization activity"/>
    <property type="evidence" value="ECO:0007669"/>
    <property type="project" value="InterPro"/>
</dbReference>
<sequence>MADSDRDHLGAGGTSTTSFSQLLFSDDDSVVGIDMGHALHYTSSSTATGKLSKMICFEGFHHLQENQPDTNVHQRSEPTISTLQKSSGVTCSDSSSTSSANNSSSKNVNVNTASRSNVKRKRNGIGQQPVQCTAAISRTALTNTRACKKAKTENLISPAYPKVRKETLGERITALQQLVSPFGKTDTASVLHEAMGYIKFLQEQVQALCSLYLQHLPVDVENFFKKFPYLIPHFQTTTLNLLCFQNLNQAMAKDFASDVDFPNPNLAETFLNTHIPPYSKPMSKPNPSMQKKNPLFLDPKPNGPIKSNKS</sequence>
<dbReference type="SMART" id="SM00353">
    <property type="entry name" value="HLH"/>
    <property type="match status" value="1"/>
</dbReference>
<feature type="domain" description="BHLH" evidence="7">
    <location>
        <begin position="152"/>
        <end position="201"/>
    </location>
</feature>